<comment type="caution">
    <text evidence="5">The sequence shown here is derived from an EMBL/GenBank/DDBJ whole genome shotgun (WGS) entry which is preliminary data.</text>
</comment>
<dbReference type="InterPro" id="IPR029000">
    <property type="entry name" value="Cyclophilin-like_dom_sf"/>
</dbReference>
<dbReference type="EMBL" id="JBHMEZ010000031">
    <property type="protein sequence ID" value="MFB9054784.1"/>
    <property type="molecule type" value="Genomic_DNA"/>
</dbReference>
<accession>A0ABV5F5Y7</accession>
<gene>
    <name evidence="5" type="ORF">ACFFVB_16965</name>
</gene>
<keyword evidence="1" id="KW-0547">Nucleotide-binding</keyword>
<keyword evidence="3" id="KW-0067">ATP-binding</keyword>
<protein>
    <submittedName>
        <fullName evidence="5">Biotin-dependent carboxyltransferase family protein</fullName>
    </submittedName>
</protein>
<dbReference type="Proteomes" id="UP001589605">
    <property type="component" value="Unassembled WGS sequence"/>
</dbReference>
<evidence type="ECO:0000313" key="6">
    <source>
        <dbReference type="Proteomes" id="UP001589605"/>
    </source>
</evidence>
<dbReference type="SMART" id="SM00797">
    <property type="entry name" value="AHS2"/>
    <property type="match status" value="1"/>
</dbReference>
<dbReference type="InterPro" id="IPR003778">
    <property type="entry name" value="CT_A_B"/>
</dbReference>
<dbReference type="Pfam" id="PF02626">
    <property type="entry name" value="CT_A_B"/>
    <property type="match status" value="1"/>
</dbReference>
<dbReference type="PANTHER" id="PTHR43309:SF5">
    <property type="entry name" value="5-OXOPROLINASE SUBUNIT C"/>
    <property type="match status" value="1"/>
</dbReference>
<dbReference type="RefSeq" id="WP_382384422.1">
    <property type="nucleotide sequence ID" value="NZ_JBHMEZ010000031.1"/>
</dbReference>
<sequence length="281" mass="31193">MIKVLKPGLYASIQDLGRYGFQDYGVPYSGAMDEYALKTANTLLGNHENDAVIEMTMIGMSLQFQCDTLICISGADMQPKINNKAVPTYKALQIKTHDKLSFGAVKKGFRTYLAVKGGIKSDLAMNSRSMYSRITKSYCLQKNDELPIQTHNNSALNLNAILKVNLEYFDQSELTVFKGPEFDLLSELQQQKLVSSAFTISNTNNRMAYLLEEPLENALKAIITSPVLPGTVQLTPSGKLIVLMKDCQVTGGYPRVLQLKHSSIAMLSQKRTGQQFSFNLV</sequence>
<dbReference type="PANTHER" id="PTHR43309">
    <property type="entry name" value="5-OXOPROLINASE SUBUNIT C"/>
    <property type="match status" value="1"/>
</dbReference>
<proteinExistence type="predicted"/>
<evidence type="ECO:0000256" key="2">
    <source>
        <dbReference type="ARBA" id="ARBA00022801"/>
    </source>
</evidence>
<keyword evidence="2" id="KW-0378">Hydrolase</keyword>
<evidence type="ECO:0000313" key="5">
    <source>
        <dbReference type="EMBL" id="MFB9054784.1"/>
    </source>
</evidence>
<evidence type="ECO:0000259" key="4">
    <source>
        <dbReference type="SMART" id="SM00797"/>
    </source>
</evidence>
<feature type="domain" description="Carboxyltransferase" evidence="4">
    <location>
        <begin position="23"/>
        <end position="281"/>
    </location>
</feature>
<reference evidence="5 6" key="1">
    <citation type="submission" date="2024-09" db="EMBL/GenBank/DDBJ databases">
        <authorList>
            <person name="Sun Q."/>
            <person name="Mori K."/>
        </authorList>
    </citation>
    <scope>NUCLEOTIDE SEQUENCE [LARGE SCALE GENOMIC DNA]</scope>
    <source>
        <strain evidence="5 6">CECT 8286</strain>
    </source>
</reference>
<keyword evidence="6" id="KW-1185">Reference proteome</keyword>
<evidence type="ECO:0000256" key="3">
    <source>
        <dbReference type="ARBA" id="ARBA00022840"/>
    </source>
</evidence>
<evidence type="ECO:0000256" key="1">
    <source>
        <dbReference type="ARBA" id="ARBA00022741"/>
    </source>
</evidence>
<organism evidence="5 6">
    <name type="scientific">Formosa undariae</name>
    <dbReference type="NCBI Taxonomy" id="1325436"/>
    <lineage>
        <taxon>Bacteria</taxon>
        <taxon>Pseudomonadati</taxon>
        <taxon>Bacteroidota</taxon>
        <taxon>Flavobacteriia</taxon>
        <taxon>Flavobacteriales</taxon>
        <taxon>Flavobacteriaceae</taxon>
        <taxon>Formosa</taxon>
    </lineage>
</organism>
<name>A0ABV5F5Y7_9FLAO</name>
<dbReference type="Gene3D" id="2.40.100.10">
    <property type="entry name" value="Cyclophilin-like"/>
    <property type="match status" value="1"/>
</dbReference>
<dbReference type="InterPro" id="IPR052708">
    <property type="entry name" value="PxpC"/>
</dbReference>